<proteinExistence type="predicted"/>
<organism evidence="1 2">
    <name type="scientific">Leptospira interrogans serovar Grippotyphosa str. LT2186</name>
    <dbReference type="NCBI Taxonomy" id="1001599"/>
    <lineage>
        <taxon>Bacteria</taxon>
        <taxon>Pseudomonadati</taxon>
        <taxon>Spirochaetota</taxon>
        <taxon>Spirochaetia</taxon>
        <taxon>Leptospirales</taxon>
        <taxon>Leptospiraceae</taxon>
        <taxon>Leptospira</taxon>
    </lineage>
</organism>
<evidence type="ECO:0000313" key="1">
    <source>
        <dbReference type="EMBL" id="EMG12885.1"/>
    </source>
</evidence>
<dbReference type="AlphaFoldDB" id="M3HJQ9"/>
<name>M3HJQ9_LEPIR</name>
<dbReference type="NCBIfam" id="NF038097">
    <property type="entry name" value="KCGN_DNA_rpt"/>
    <property type="match status" value="1"/>
</dbReference>
<reference evidence="1 2" key="1">
    <citation type="submission" date="2013-02" db="EMBL/GenBank/DDBJ databases">
        <authorList>
            <person name="Harkins D.M."/>
            <person name="Durkin A.S."/>
            <person name="Brinkac L.M."/>
            <person name="Haft D.H."/>
            <person name="Selengut J.D."/>
            <person name="Sanka R."/>
            <person name="DePew J."/>
            <person name="Purushe J."/>
            <person name="Tulsiani S.M."/>
            <person name="Graham G.C."/>
            <person name="Burns M.-A."/>
            <person name="Dohnt M.F."/>
            <person name="Smythe L.D."/>
            <person name="McKay D.B."/>
            <person name="Craig S.B."/>
            <person name="Vinetz J.M."/>
            <person name="Sutton G.G."/>
            <person name="Nierman W.C."/>
            <person name="Fouts D.E."/>
        </authorList>
    </citation>
    <scope>NUCLEOTIDE SEQUENCE [LARGE SCALE GENOMIC DNA]</scope>
    <source>
        <strain evidence="1 2">LT2186</strain>
    </source>
</reference>
<feature type="non-terminal residue" evidence="1">
    <location>
        <position position="1"/>
    </location>
</feature>
<accession>M3HJQ9</accession>
<dbReference type="BioCyc" id="LINT1001599:G11K9-4014-MONOMER"/>
<evidence type="ECO:0000313" key="2">
    <source>
        <dbReference type="Proteomes" id="UP000011776"/>
    </source>
</evidence>
<comment type="caution">
    <text evidence="1">The sequence shown here is derived from an EMBL/GenBank/DDBJ whole genome shotgun (WGS) entry which is preliminary data.</text>
</comment>
<gene>
    <name evidence="1" type="ORF">LEP1GSC151_3317</name>
</gene>
<dbReference type="EMBL" id="AFME02000057">
    <property type="protein sequence ID" value="EMG12885.1"/>
    <property type="molecule type" value="Genomic_DNA"/>
</dbReference>
<sequence>IYFSEKSWNLNFTDQFPKCGNYHKLRFYEQILKLYEPIRLENSFSIS</sequence>
<protein>
    <submittedName>
        <fullName evidence="1">Uncharacterized protein</fullName>
    </submittedName>
</protein>
<dbReference type="Proteomes" id="UP000011776">
    <property type="component" value="Unassembled WGS sequence"/>
</dbReference>